<sequence>MATETIEAVYEHGGFRPITPAAINLLEGQKVRLVVERIENPDDILALAAQVYDGLSDDQINAIERHIRRREDFFGERTSL</sequence>
<dbReference type="Gene3D" id="4.10.1150.10">
    <property type="entry name" value="AF2212/PG0164-like"/>
    <property type="match status" value="1"/>
</dbReference>
<gene>
    <name evidence="1" type="ORF">PITCH_A140057</name>
</gene>
<evidence type="ECO:0000313" key="1">
    <source>
        <dbReference type="EMBL" id="SPD72577.1"/>
    </source>
</evidence>
<evidence type="ECO:0008006" key="2">
    <source>
        <dbReference type="Google" id="ProtNLM"/>
    </source>
</evidence>
<dbReference type="SUPFAM" id="SSF141694">
    <property type="entry name" value="AF2212/PG0164-like"/>
    <property type="match status" value="1"/>
</dbReference>
<organism evidence="1">
    <name type="scientific">uncultured Desulfobacterium sp</name>
    <dbReference type="NCBI Taxonomy" id="201089"/>
    <lineage>
        <taxon>Bacteria</taxon>
        <taxon>Pseudomonadati</taxon>
        <taxon>Thermodesulfobacteriota</taxon>
        <taxon>Desulfobacteria</taxon>
        <taxon>Desulfobacterales</taxon>
        <taxon>Desulfobacteriaceae</taxon>
        <taxon>Desulfobacterium</taxon>
        <taxon>environmental samples</taxon>
    </lineage>
</organism>
<dbReference type="InterPro" id="IPR008203">
    <property type="entry name" value="AF2212-like"/>
</dbReference>
<dbReference type="AlphaFoldDB" id="A0A445MSX7"/>
<dbReference type="InterPro" id="IPR024069">
    <property type="entry name" value="AF2212-like_dom_sf"/>
</dbReference>
<name>A0A445MSX7_9BACT</name>
<protein>
    <recommendedName>
        <fullName evidence="2">DUF104 domain-containing protein</fullName>
    </recommendedName>
</protein>
<accession>A0A445MSX7</accession>
<proteinExistence type="predicted"/>
<reference evidence="1" key="1">
    <citation type="submission" date="2018-01" db="EMBL/GenBank/DDBJ databases">
        <authorList>
            <person name="Regsiter A."/>
            <person name="William W."/>
        </authorList>
    </citation>
    <scope>NUCLEOTIDE SEQUENCE</scope>
    <source>
        <strain evidence="1">TRIP AH-1</strain>
    </source>
</reference>
<dbReference type="Pfam" id="PF01954">
    <property type="entry name" value="AF2212-like"/>
    <property type="match status" value="1"/>
</dbReference>
<dbReference type="EMBL" id="OJIN01000046">
    <property type="protein sequence ID" value="SPD72577.1"/>
    <property type="molecule type" value="Genomic_DNA"/>
</dbReference>